<gene>
    <name evidence="2" type="ORF">GCM10022218_22620</name>
</gene>
<reference evidence="3" key="1">
    <citation type="journal article" date="2019" name="Int. J. Syst. Evol. Microbiol.">
        <title>The Global Catalogue of Microorganisms (GCM) 10K type strain sequencing project: providing services to taxonomists for standard genome sequencing and annotation.</title>
        <authorList>
            <consortium name="The Broad Institute Genomics Platform"/>
            <consortium name="The Broad Institute Genome Sequencing Center for Infectious Disease"/>
            <person name="Wu L."/>
            <person name="Ma J."/>
        </authorList>
    </citation>
    <scope>NUCLEOTIDE SEQUENCE [LARGE SCALE GENOMIC DNA]</scope>
    <source>
        <strain evidence="3">JCM 16722</strain>
    </source>
</reference>
<evidence type="ECO:0008006" key="4">
    <source>
        <dbReference type="Google" id="ProtNLM"/>
    </source>
</evidence>
<name>A0ABP8A209_9SPHI</name>
<evidence type="ECO:0000313" key="2">
    <source>
        <dbReference type="EMBL" id="GAA4175945.1"/>
    </source>
</evidence>
<keyword evidence="1" id="KW-0732">Signal</keyword>
<proteinExistence type="predicted"/>
<comment type="caution">
    <text evidence="2">The sequence shown here is derived from an EMBL/GenBank/DDBJ whole genome shotgun (WGS) entry which is preliminary data.</text>
</comment>
<dbReference type="RefSeq" id="WP_346086196.1">
    <property type="nucleotide sequence ID" value="NZ_BAAAZK010000006.1"/>
</dbReference>
<evidence type="ECO:0000256" key="1">
    <source>
        <dbReference type="SAM" id="SignalP"/>
    </source>
</evidence>
<feature type="chain" id="PRO_5046534728" description="Lipoprotein" evidence="1">
    <location>
        <begin position="27"/>
        <end position="186"/>
    </location>
</feature>
<sequence length="186" mass="20430">MKNARKSYFFNSLFLAVLLVSGCSKSNDNSGNSASPYYFTVNIDGTEKKAENDKLLGMKAQVVFTEGFGNQLLVSGRWRISTIDLKKFGGIDLLIQPFQKKAGVYSTGSSGGFNSVIYWVDMNAEDENEDVYSAGEQGPIGRISVVSFTNEEIRGTFECPVKNANGKIIKLAAGKFYMPVDMSRAR</sequence>
<dbReference type="EMBL" id="BAAAZK010000006">
    <property type="protein sequence ID" value="GAA4175945.1"/>
    <property type="molecule type" value="Genomic_DNA"/>
</dbReference>
<accession>A0ABP8A209</accession>
<organism evidence="2 3">
    <name type="scientific">Sphingobacterium ginsenosidimutans</name>
    <dbReference type="NCBI Taxonomy" id="687845"/>
    <lineage>
        <taxon>Bacteria</taxon>
        <taxon>Pseudomonadati</taxon>
        <taxon>Bacteroidota</taxon>
        <taxon>Sphingobacteriia</taxon>
        <taxon>Sphingobacteriales</taxon>
        <taxon>Sphingobacteriaceae</taxon>
        <taxon>Sphingobacterium</taxon>
    </lineage>
</organism>
<keyword evidence="3" id="KW-1185">Reference proteome</keyword>
<protein>
    <recommendedName>
        <fullName evidence="4">Lipoprotein</fullName>
    </recommendedName>
</protein>
<dbReference type="PROSITE" id="PS51257">
    <property type="entry name" value="PROKAR_LIPOPROTEIN"/>
    <property type="match status" value="1"/>
</dbReference>
<evidence type="ECO:0000313" key="3">
    <source>
        <dbReference type="Proteomes" id="UP001500167"/>
    </source>
</evidence>
<dbReference type="Proteomes" id="UP001500167">
    <property type="component" value="Unassembled WGS sequence"/>
</dbReference>
<feature type="signal peptide" evidence="1">
    <location>
        <begin position="1"/>
        <end position="26"/>
    </location>
</feature>